<proteinExistence type="predicted"/>
<keyword evidence="1" id="KW-0175">Coiled coil</keyword>
<organism evidence="3">
    <name type="scientific">uncultured Caudovirales phage</name>
    <dbReference type="NCBI Taxonomy" id="2100421"/>
    <lineage>
        <taxon>Viruses</taxon>
        <taxon>Duplodnaviria</taxon>
        <taxon>Heunggongvirae</taxon>
        <taxon>Uroviricota</taxon>
        <taxon>Caudoviricetes</taxon>
        <taxon>Peduoviridae</taxon>
        <taxon>Maltschvirus</taxon>
        <taxon>Maltschvirus maltsch</taxon>
    </lineage>
</organism>
<dbReference type="EMBL" id="LR797270">
    <property type="protein sequence ID" value="CAB4197270.1"/>
    <property type="molecule type" value="Genomic_DNA"/>
</dbReference>
<feature type="coiled-coil region" evidence="1">
    <location>
        <begin position="200"/>
        <end position="234"/>
    </location>
</feature>
<evidence type="ECO:0000313" key="4">
    <source>
        <dbReference type="EMBL" id="CAB4197270.1"/>
    </source>
</evidence>
<reference evidence="3" key="1">
    <citation type="submission" date="2020-05" db="EMBL/GenBank/DDBJ databases">
        <authorList>
            <person name="Chiriac C."/>
            <person name="Salcher M."/>
            <person name="Ghai R."/>
            <person name="Kavagutti S V."/>
        </authorList>
    </citation>
    <scope>NUCLEOTIDE SEQUENCE</scope>
</reference>
<dbReference type="EMBL" id="LR796859">
    <property type="protein sequence ID" value="CAB4171136.1"/>
    <property type="molecule type" value="Genomic_DNA"/>
</dbReference>
<evidence type="ECO:0000313" key="3">
    <source>
        <dbReference type="EMBL" id="CAB4171136.1"/>
    </source>
</evidence>
<sequence>MAKSDLLKEAIADARAVKETALANAKIALQEAFHPRMMKLVSDQIEKELDVDDEMPAEEPAMDDMGDVPAEDETQGVDWVDNDISFSVGGQSFDAEIDNAMPDDEEMPQDDMMGDEEAPMPDDMMADDEITDEYNEDLNLEAIIRELEGDLTEDDMMDDEEAQAPMMEKRYNMNPDEMEEGADDMDIDAIIESILREEEEETKEDEVEDETTQIEEMKAELEEAYNAIHIMKSTISEVNLLNAKLLYTNKLFRNFELTEGQKMKVIENFDRAGNTREVKLVFSTLAESFNRPATKKRVVKESYASKPAASTAPKKETTQVLSEGFELANRWKKLAGLL</sequence>
<dbReference type="EMBL" id="LR796625">
    <property type="protein sequence ID" value="CAB4155225.1"/>
    <property type="molecule type" value="Genomic_DNA"/>
</dbReference>
<evidence type="ECO:0000256" key="1">
    <source>
        <dbReference type="SAM" id="Coils"/>
    </source>
</evidence>
<evidence type="ECO:0000313" key="2">
    <source>
        <dbReference type="EMBL" id="CAB4155225.1"/>
    </source>
</evidence>
<protein>
    <submittedName>
        <fullName evidence="3">Uncharacterized protein</fullName>
    </submittedName>
</protein>
<name>A0A6J5PMD9_9CAUD</name>
<accession>A0A6J5PMD9</accession>
<gene>
    <name evidence="4" type="ORF">UFOVP1307_2</name>
    <name evidence="2" type="ORF">UFOVP651_120</name>
    <name evidence="3" type="ORF">UFOVP902_199</name>
</gene>